<evidence type="ECO:0000313" key="2">
    <source>
        <dbReference type="Proteomes" id="UP001331761"/>
    </source>
</evidence>
<proteinExistence type="predicted"/>
<name>A0AAN8IDL4_TRICO</name>
<accession>A0AAN8IDL4</accession>
<gene>
    <name evidence="1" type="ORF">GCK32_020133</name>
</gene>
<organism evidence="1 2">
    <name type="scientific">Trichostrongylus colubriformis</name>
    <name type="common">Black scour worm</name>
    <dbReference type="NCBI Taxonomy" id="6319"/>
    <lineage>
        <taxon>Eukaryota</taxon>
        <taxon>Metazoa</taxon>
        <taxon>Ecdysozoa</taxon>
        <taxon>Nematoda</taxon>
        <taxon>Chromadorea</taxon>
        <taxon>Rhabditida</taxon>
        <taxon>Rhabditina</taxon>
        <taxon>Rhabditomorpha</taxon>
        <taxon>Strongyloidea</taxon>
        <taxon>Trichostrongylidae</taxon>
        <taxon>Trichostrongylus</taxon>
    </lineage>
</organism>
<dbReference type="EMBL" id="WIXE01024890">
    <property type="protein sequence ID" value="KAK5965193.1"/>
    <property type="molecule type" value="Genomic_DNA"/>
</dbReference>
<dbReference type="Proteomes" id="UP001331761">
    <property type="component" value="Unassembled WGS sequence"/>
</dbReference>
<protein>
    <submittedName>
        <fullName evidence="1">Uncharacterized protein</fullName>
    </submittedName>
</protein>
<evidence type="ECO:0000313" key="1">
    <source>
        <dbReference type="EMBL" id="KAK5965193.1"/>
    </source>
</evidence>
<feature type="non-terminal residue" evidence="1">
    <location>
        <position position="77"/>
    </location>
</feature>
<sequence length="77" mass="8885">MLVLRSEFLEKWNFQIQTGTSTTGKSSTSRPQTNEAMSFDATIQMRKNGCRRQHRLVIQAEFLDKNLTKLILNGHQC</sequence>
<reference evidence="1 2" key="1">
    <citation type="submission" date="2019-10" db="EMBL/GenBank/DDBJ databases">
        <title>Assembly and Annotation for the nematode Trichostrongylus colubriformis.</title>
        <authorList>
            <person name="Martin J."/>
        </authorList>
    </citation>
    <scope>NUCLEOTIDE SEQUENCE [LARGE SCALE GENOMIC DNA]</scope>
    <source>
        <strain evidence="1">G859</strain>
        <tissue evidence="1">Whole worm</tissue>
    </source>
</reference>
<keyword evidence="2" id="KW-1185">Reference proteome</keyword>
<dbReference type="AlphaFoldDB" id="A0AAN8IDL4"/>
<comment type="caution">
    <text evidence="1">The sequence shown here is derived from an EMBL/GenBank/DDBJ whole genome shotgun (WGS) entry which is preliminary data.</text>
</comment>